<evidence type="ECO:0000313" key="1">
    <source>
        <dbReference type="EMBL" id="MDW5593015.1"/>
    </source>
</evidence>
<proteinExistence type="predicted"/>
<organism evidence="1 2">
    <name type="scientific">Conexibacter stalactiti</name>
    <dbReference type="NCBI Taxonomy" id="1940611"/>
    <lineage>
        <taxon>Bacteria</taxon>
        <taxon>Bacillati</taxon>
        <taxon>Actinomycetota</taxon>
        <taxon>Thermoleophilia</taxon>
        <taxon>Solirubrobacterales</taxon>
        <taxon>Conexibacteraceae</taxon>
        <taxon>Conexibacter</taxon>
    </lineage>
</organism>
<protein>
    <recommendedName>
        <fullName evidence="3">DUF4352 domain-containing protein</fullName>
    </recommendedName>
</protein>
<evidence type="ECO:0008006" key="3">
    <source>
        <dbReference type="Google" id="ProtNLM"/>
    </source>
</evidence>
<reference evidence="2" key="1">
    <citation type="submission" date="2023-07" db="EMBL/GenBank/DDBJ databases">
        <title>Conexibacter stalactiti sp. nov., isolated from stalactites in a lava cave and emended description of the genus Conexibacter.</title>
        <authorList>
            <person name="Lee S.D."/>
        </authorList>
    </citation>
    <scope>NUCLEOTIDE SEQUENCE [LARGE SCALE GENOMIC DNA]</scope>
    <source>
        <strain evidence="2">KCTC 39840</strain>
    </source>
</reference>
<accession>A0ABU4HKE0</accession>
<name>A0ABU4HKE0_9ACTN</name>
<dbReference type="EMBL" id="JAWSTH010000002">
    <property type="protein sequence ID" value="MDW5593015.1"/>
    <property type="molecule type" value="Genomic_DNA"/>
</dbReference>
<evidence type="ECO:0000313" key="2">
    <source>
        <dbReference type="Proteomes" id="UP001284601"/>
    </source>
</evidence>
<sequence length="151" mass="16225">MTAGEIVGIYAAVASTCALGWQVYSWKRSRSTRVEVLAEIGMTVDPPETLVTVTVINSSEHPVRVASCGLDLQDGSEGQLPMMHQANVAGTVPGTVPARDAGTGHFYVQEVQAAGIDLDAPLTAYAWLSTGRRLTSRPTILKLHPRRSRPR</sequence>
<dbReference type="RefSeq" id="WP_318595276.1">
    <property type="nucleotide sequence ID" value="NZ_JAWSTH010000002.1"/>
</dbReference>
<dbReference type="Proteomes" id="UP001284601">
    <property type="component" value="Unassembled WGS sequence"/>
</dbReference>
<keyword evidence="2" id="KW-1185">Reference proteome</keyword>
<comment type="caution">
    <text evidence="1">The sequence shown here is derived from an EMBL/GenBank/DDBJ whole genome shotgun (WGS) entry which is preliminary data.</text>
</comment>
<gene>
    <name evidence="1" type="ORF">R7226_01610</name>
</gene>